<dbReference type="VEuPathDB" id="FungiDB:ZTRI_6.20"/>
<feature type="region of interest" description="Disordered" evidence="1">
    <location>
        <begin position="286"/>
        <end position="312"/>
    </location>
</feature>
<evidence type="ECO:0000313" key="3">
    <source>
        <dbReference type="Proteomes" id="UP000008062"/>
    </source>
</evidence>
<dbReference type="Proteomes" id="UP000008062">
    <property type="component" value="Chromosome 6"/>
</dbReference>
<dbReference type="RefSeq" id="XP_003852000.1">
    <property type="nucleotide sequence ID" value="XM_003851952.1"/>
</dbReference>
<sequence length="312" mass="34742">MAEAKFRLTQEARREVARRCGAEDMTFETPLYLGEYSADPITAMTQMIDLGSFAQSTKEALLKLGHTDLAELIHDLLTPAYDESMRRADLRLCAKAFKLGVSLAINGDISEFFPSAYPQQLKTDCNNFKVDLFRLLLDLSTDKDVPGPQGKGKQRAISLSVDEQIDEATPEHSSEDEEDAPLPTSKRSKSSLSTASKGKAAKKSTKDWTATHPKLDAVGFDTAVKEVLRIGRQFKSKGITEVAYSRHKAAPDWFDKNSKIYARRADDLLSAIDKNGLYLLPKSEVKNFGDPEKLNRDRLDKSNNAKGVPRKR</sequence>
<evidence type="ECO:0000313" key="2">
    <source>
        <dbReference type="EMBL" id="EGP86976.1"/>
    </source>
</evidence>
<dbReference type="InParanoid" id="F9XE38"/>
<dbReference type="GeneID" id="13401252"/>
<keyword evidence="3" id="KW-1185">Reference proteome</keyword>
<accession>F9XE38</accession>
<dbReference type="KEGG" id="ztr:MYCGRDRAFT_93617"/>
<proteinExistence type="predicted"/>
<dbReference type="HOGENOM" id="CLU_892003_0_0_1"/>
<dbReference type="AlphaFoldDB" id="F9XE38"/>
<feature type="region of interest" description="Disordered" evidence="1">
    <location>
        <begin position="144"/>
        <end position="208"/>
    </location>
</feature>
<feature type="compositionally biased region" description="Acidic residues" evidence="1">
    <location>
        <begin position="163"/>
        <end position="180"/>
    </location>
</feature>
<organism evidence="2 3">
    <name type="scientific">Zymoseptoria tritici (strain CBS 115943 / IPO323)</name>
    <name type="common">Speckled leaf blotch fungus</name>
    <name type="synonym">Septoria tritici</name>
    <dbReference type="NCBI Taxonomy" id="336722"/>
    <lineage>
        <taxon>Eukaryota</taxon>
        <taxon>Fungi</taxon>
        <taxon>Dikarya</taxon>
        <taxon>Ascomycota</taxon>
        <taxon>Pezizomycotina</taxon>
        <taxon>Dothideomycetes</taxon>
        <taxon>Dothideomycetidae</taxon>
        <taxon>Mycosphaerellales</taxon>
        <taxon>Mycosphaerellaceae</taxon>
        <taxon>Zymoseptoria</taxon>
    </lineage>
</organism>
<name>F9XE38_ZYMTI</name>
<protein>
    <submittedName>
        <fullName evidence="2">Uncharacterized protein</fullName>
    </submittedName>
</protein>
<dbReference type="EMBL" id="CM001201">
    <property type="protein sequence ID" value="EGP86976.1"/>
    <property type="molecule type" value="Genomic_DNA"/>
</dbReference>
<gene>
    <name evidence="2" type="ORF">MYCGRDRAFT_93617</name>
</gene>
<reference evidence="2 3" key="1">
    <citation type="journal article" date="2011" name="PLoS Genet.">
        <title>Finished genome of the fungal wheat pathogen Mycosphaerella graminicola reveals dispensome structure, chromosome plasticity, and stealth pathogenesis.</title>
        <authorList>
            <person name="Goodwin S.B."/>
            <person name="Ben M'barek S."/>
            <person name="Dhillon B."/>
            <person name="Wittenberg A.H.J."/>
            <person name="Crane C.F."/>
            <person name="Hane J.K."/>
            <person name="Foster A.J."/>
            <person name="Van der Lee T.A.J."/>
            <person name="Grimwood J."/>
            <person name="Aerts A."/>
            <person name="Antoniw J."/>
            <person name="Bailey A."/>
            <person name="Bluhm B."/>
            <person name="Bowler J."/>
            <person name="Bristow J."/>
            <person name="van der Burgt A."/>
            <person name="Canto-Canche B."/>
            <person name="Churchill A.C.L."/>
            <person name="Conde-Ferraez L."/>
            <person name="Cools H.J."/>
            <person name="Coutinho P.M."/>
            <person name="Csukai M."/>
            <person name="Dehal P."/>
            <person name="De Wit P."/>
            <person name="Donzelli B."/>
            <person name="van de Geest H.C."/>
            <person name="van Ham R.C.H.J."/>
            <person name="Hammond-Kosack K.E."/>
            <person name="Henrissat B."/>
            <person name="Kilian A."/>
            <person name="Kobayashi A.K."/>
            <person name="Koopmann E."/>
            <person name="Kourmpetis Y."/>
            <person name="Kuzniar A."/>
            <person name="Lindquist E."/>
            <person name="Lombard V."/>
            <person name="Maliepaard C."/>
            <person name="Martins N."/>
            <person name="Mehrabi R."/>
            <person name="Nap J.P.H."/>
            <person name="Ponomarenko A."/>
            <person name="Rudd J.J."/>
            <person name="Salamov A."/>
            <person name="Schmutz J."/>
            <person name="Schouten H.J."/>
            <person name="Shapiro H."/>
            <person name="Stergiopoulos I."/>
            <person name="Torriani S.F.F."/>
            <person name="Tu H."/>
            <person name="de Vries R.P."/>
            <person name="Waalwijk C."/>
            <person name="Ware S.B."/>
            <person name="Wiebenga A."/>
            <person name="Zwiers L.-H."/>
            <person name="Oliver R.P."/>
            <person name="Grigoriev I.V."/>
            <person name="Kema G.H.J."/>
        </authorList>
    </citation>
    <scope>NUCLEOTIDE SEQUENCE [LARGE SCALE GENOMIC DNA]</scope>
    <source>
        <strain evidence="3">CBS 115943 / IPO323</strain>
    </source>
</reference>
<evidence type="ECO:0000256" key="1">
    <source>
        <dbReference type="SAM" id="MobiDB-lite"/>
    </source>
</evidence>
<feature type="compositionally biased region" description="Basic and acidic residues" evidence="1">
    <location>
        <begin position="286"/>
        <end position="303"/>
    </location>
</feature>